<sequence length="84" mass="9616">MLQLLRFDIFELQEMKLPVRLINTTNKWRLVKGHGTAPLSVKENIADASSEVIMGVKGGPSWMKFPEFYCSRCVKHLVKPVEDL</sequence>
<dbReference type="AlphaFoldDB" id="A0A8X6WF42"/>
<accession>A0A8X6WF42</accession>
<reference evidence="1" key="1">
    <citation type="submission" date="2020-08" db="EMBL/GenBank/DDBJ databases">
        <title>Multicomponent nature underlies the extraordinary mechanical properties of spider dragline silk.</title>
        <authorList>
            <person name="Kono N."/>
            <person name="Nakamura H."/>
            <person name="Mori M."/>
            <person name="Yoshida Y."/>
            <person name="Ohtoshi R."/>
            <person name="Malay A.D."/>
            <person name="Moran D.A.P."/>
            <person name="Tomita M."/>
            <person name="Numata K."/>
            <person name="Arakawa K."/>
        </authorList>
    </citation>
    <scope>NUCLEOTIDE SEQUENCE</scope>
</reference>
<protein>
    <submittedName>
        <fullName evidence="1">Uncharacterized protein</fullName>
    </submittedName>
</protein>
<comment type="caution">
    <text evidence="1">The sequence shown here is derived from an EMBL/GenBank/DDBJ whole genome shotgun (WGS) entry which is preliminary data.</text>
</comment>
<name>A0A8X6WF42_TRICX</name>
<organism evidence="1 2">
    <name type="scientific">Trichonephila clavipes</name>
    <name type="common">Golden silk orbweaver</name>
    <name type="synonym">Nephila clavipes</name>
    <dbReference type="NCBI Taxonomy" id="2585209"/>
    <lineage>
        <taxon>Eukaryota</taxon>
        <taxon>Metazoa</taxon>
        <taxon>Ecdysozoa</taxon>
        <taxon>Arthropoda</taxon>
        <taxon>Chelicerata</taxon>
        <taxon>Arachnida</taxon>
        <taxon>Araneae</taxon>
        <taxon>Araneomorphae</taxon>
        <taxon>Entelegynae</taxon>
        <taxon>Araneoidea</taxon>
        <taxon>Nephilidae</taxon>
        <taxon>Trichonephila</taxon>
    </lineage>
</organism>
<keyword evidence="2" id="KW-1185">Reference proteome</keyword>
<proteinExistence type="predicted"/>
<evidence type="ECO:0000313" key="1">
    <source>
        <dbReference type="EMBL" id="GFY32876.1"/>
    </source>
</evidence>
<dbReference type="Proteomes" id="UP000887159">
    <property type="component" value="Unassembled WGS sequence"/>
</dbReference>
<evidence type="ECO:0000313" key="2">
    <source>
        <dbReference type="Proteomes" id="UP000887159"/>
    </source>
</evidence>
<dbReference type="EMBL" id="BMAU01021405">
    <property type="protein sequence ID" value="GFY32876.1"/>
    <property type="molecule type" value="Genomic_DNA"/>
</dbReference>
<gene>
    <name evidence="1" type="ORF">TNCV_4025001</name>
</gene>